<dbReference type="SUPFAM" id="SSF46626">
    <property type="entry name" value="Cytochrome c"/>
    <property type="match status" value="2"/>
</dbReference>
<organism evidence="10 11">
    <name type="scientific">Pseudooceanicola antarcticus</name>
    <dbReference type="NCBI Taxonomy" id="1247613"/>
    <lineage>
        <taxon>Bacteria</taxon>
        <taxon>Pseudomonadati</taxon>
        <taxon>Pseudomonadota</taxon>
        <taxon>Alphaproteobacteria</taxon>
        <taxon>Rhodobacterales</taxon>
        <taxon>Paracoccaceae</taxon>
        <taxon>Pseudooceanicola</taxon>
    </lineage>
</organism>
<dbReference type="GO" id="GO:0009055">
    <property type="term" value="F:electron transfer activity"/>
    <property type="evidence" value="ECO:0007669"/>
    <property type="project" value="InterPro"/>
</dbReference>
<evidence type="ECO:0000313" key="12">
    <source>
        <dbReference type="Proteomes" id="UP000231702"/>
    </source>
</evidence>
<evidence type="ECO:0000256" key="7">
    <source>
        <dbReference type="SAM" id="SignalP"/>
    </source>
</evidence>
<evidence type="ECO:0000259" key="8">
    <source>
        <dbReference type="PROSITE" id="PS51007"/>
    </source>
</evidence>
<dbReference type="AlphaFoldDB" id="A0A285IPM6"/>
<sequence>MHRGTRRTGESHLSPRGYCAATALALTCVLSGAVWAQDAQGGGLPDLGPRPVFPEPDMARVQLGQLLFYDPILSGNREVSCATCHHPDLGTSDGVSLGLGDGGLGLGTKREINAENLPEQRIPRNAPGLWNLGAEEFTRFFHDGRLELDESQPNGIRTPLGAEMSLGFASPLAAQAMFPVLSGDEMAGHYAENEVSQSVRQGLLAQPGGAWDKIAARVAAVPEYAESFERIEPGARITFAAIANVIADFITFEWRADAALFDRAMAGEASLPPEAQRGMELFYGEADCASCHAGWLQTDHDFHAIAMPQIGPGKAARFENHARDEGRFRVTGDLSDAYAFRTPSLRNVTLTAPYGHDGAFATLEGVIRHHLDPVASLQSYDISQAVLPSLPSAKDLRIQGSAAEVEAIASANSLAPRTLGDDEVAALIAFLESLEDPALRLGIPASVPSGLPVTGR</sequence>
<keyword evidence="10" id="KW-0575">Peroxidase</keyword>
<evidence type="ECO:0000256" key="6">
    <source>
        <dbReference type="PROSITE-ProRule" id="PRU00433"/>
    </source>
</evidence>
<keyword evidence="3 6" id="KW-0479">Metal-binding</keyword>
<evidence type="ECO:0000256" key="1">
    <source>
        <dbReference type="ARBA" id="ARBA00004196"/>
    </source>
</evidence>
<dbReference type="InterPro" id="IPR036909">
    <property type="entry name" value="Cyt_c-like_dom_sf"/>
</dbReference>
<proteinExistence type="predicted"/>
<dbReference type="RefSeq" id="WP_097145398.1">
    <property type="nucleotide sequence ID" value="NZ_OBEA01000003.1"/>
</dbReference>
<feature type="chain" id="PRO_5012334645" evidence="7">
    <location>
        <begin position="37"/>
        <end position="456"/>
    </location>
</feature>
<gene>
    <name evidence="9" type="ORF">CVM39_03645</name>
    <name evidence="10" type="ORF">SAMN06297129_1632</name>
</gene>
<dbReference type="InterPro" id="IPR004852">
    <property type="entry name" value="Di-haem_cyt_c_peroxidsae"/>
</dbReference>
<dbReference type="Proteomes" id="UP000231655">
    <property type="component" value="Unassembled WGS sequence"/>
</dbReference>
<dbReference type="Pfam" id="PF03150">
    <property type="entry name" value="CCP_MauG"/>
    <property type="match status" value="1"/>
</dbReference>
<accession>A0A285IPM6</accession>
<dbReference type="PROSITE" id="PS51007">
    <property type="entry name" value="CYTC"/>
    <property type="match status" value="2"/>
</dbReference>
<evidence type="ECO:0000313" key="10">
    <source>
        <dbReference type="EMBL" id="SNY49904.1"/>
    </source>
</evidence>
<dbReference type="EMBL" id="PGTD01000009">
    <property type="protein sequence ID" value="PJE31458.1"/>
    <property type="molecule type" value="Genomic_DNA"/>
</dbReference>
<feature type="domain" description="Cytochrome c" evidence="8">
    <location>
        <begin position="59"/>
        <end position="185"/>
    </location>
</feature>
<dbReference type="GO" id="GO:0020037">
    <property type="term" value="F:heme binding"/>
    <property type="evidence" value="ECO:0007669"/>
    <property type="project" value="InterPro"/>
</dbReference>
<dbReference type="Proteomes" id="UP000231702">
    <property type="component" value="Unassembled WGS sequence"/>
</dbReference>
<name>A0A285IPM6_9RHOB</name>
<feature type="domain" description="Cytochrome c" evidence="8">
    <location>
        <begin position="273"/>
        <end position="435"/>
    </location>
</feature>
<dbReference type="PANTHER" id="PTHR30600">
    <property type="entry name" value="CYTOCHROME C PEROXIDASE-RELATED"/>
    <property type="match status" value="1"/>
</dbReference>
<keyword evidence="7" id="KW-0732">Signal</keyword>
<keyword evidence="2 6" id="KW-0349">Heme</keyword>
<evidence type="ECO:0000256" key="5">
    <source>
        <dbReference type="ARBA" id="ARBA00023004"/>
    </source>
</evidence>
<reference evidence="9 12" key="2">
    <citation type="journal article" date="2018" name="Int. J. Syst. Evol. Microbiol.">
        <title>Pseudooceanicola lipolyticus sp. nov., a marine alphaproteobacterium, reclassification of Oceanicola flagellatus as Pseudooceanicola flagellatus comb. nov. and emended description of the genus Pseudooceanicola.</title>
        <authorList>
            <person name="Huang M.-M."/>
            <person name="Guo L.-L."/>
            <person name="Wu Y.-H."/>
            <person name="Lai Q.-L."/>
            <person name="Shao Z.-Z."/>
            <person name="Wang C.-S."/>
            <person name="Wu M."/>
            <person name="Xu X.-W."/>
        </authorList>
    </citation>
    <scope>NUCLEOTIDE SEQUENCE [LARGE SCALE GENOMIC DNA]</scope>
    <source>
        <strain evidence="9 12">Ar-45</strain>
    </source>
</reference>
<keyword evidence="4" id="KW-0560">Oxidoreductase</keyword>
<dbReference type="InterPro" id="IPR009056">
    <property type="entry name" value="Cyt_c-like_dom"/>
</dbReference>
<evidence type="ECO:0000256" key="4">
    <source>
        <dbReference type="ARBA" id="ARBA00023002"/>
    </source>
</evidence>
<evidence type="ECO:0000256" key="2">
    <source>
        <dbReference type="ARBA" id="ARBA00022617"/>
    </source>
</evidence>
<feature type="signal peptide" evidence="7">
    <location>
        <begin position="1"/>
        <end position="36"/>
    </location>
</feature>
<protein>
    <submittedName>
        <fullName evidence="9 10">Cytochrome-c peroxidase</fullName>
    </submittedName>
</protein>
<evidence type="ECO:0000313" key="9">
    <source>
        <dbReference type="EMBL" id="PJE31458.1"/>
    </source>
</evidence>
<dbReference type="EMBL" id="OBEA01000003">
    <property type="protein sequence ID" value="SNY49904.1"/>
    <property type="molecule type" value="Genomic_DNA"/>
</dbReference>
<reference evidence="10 11" key="1">
    <citation type="submission" date="2017-09" db="EMBL/GenBank/DDBJ databases">
        <authorList>
            <person name="Ehlers B."/>
            <person name="Leendertz F.H."/>
        </authorList>
    </citation>
    <scope>NUCLEOTIDE SEQUENCE [LARGE SCALE GENOMIC DNA]</scope>
    <source>
        <strain evidence="10 11">CGMCC 1.12662</strain>
    </source>
</reference>
<dbReference type="GO" id="GO:0004130">
    <property type="term" value="F:cytochrome-c peroxidase activity"/>
    <property type="evidence" value="ECO:0007669"/>
    <property type="project" value="TreeGrafter"/>
</dbReference>
<dbReference type="GO" id="GO:0046872">
    <property type="term" value="F:metal ion binding"/>
    <property type="evidence" value="ECO:0007669"/>
    <property type="project" value="UniProtKB-KW"/>
</dbReference>
<evidence type="ECO:0000256" key="3">
    <source>
        <dbReference type="ARBA" id="ARBA00022723"/>
    </source>
</evidence>
<keyword evidence="5 6" id="KW-0408">Iron</keyword>
<dbReference type="InterPro" id="IPR051395">
    <property type="entry name" value="Cytochrome_c_Peroxidase/MauG"/>
</dbReference>
<comment type="subcellular location">
    <subcellularLocation>
        <location evidence="1">Cell envelope</location>
    </subcellularLocation>
</comment>
<dbReference type="GO" id="GO:0030313">
    <property type="term" value="C:cell envelope"/>
    <property type="evidence" value="ECO:0007669"/>
    <property type="project" value="UniProtKB-SubCell"/>
</dbReference>
<evidence type="ECO:0000313" key="11">
    <source>
        <dbReference type="Proteomes" id="UP000231655"/>
    </source>
</evidence>
<dbReference type="Gene3D" id="1.10.760.10">
    <property type="entry name" value="Cytochrome c-like domain"/>
    <property type="match status" value="2"/>
</dbReference>
<keyword evidence="12" id="KW-1185">Reference proteome</keyword>
<dbReference type="OrthoDB" id="9805202at2"/>